<reference evidence="1" key="1">
    <citation type="submission" date="2021-01" db="EMBL/GenBank/DDBJ databases">
        <authorList>
            <person name="Corre E."/>
            <person name="Pelletier E."/>
            <person name="Niang G."/>
            <person name="Scheremetjew M."/>
            <person name="Finn R."/>
            <person name="Kale V."/>
            <person name="Holt S."/>
            <person name="Cochrane G."/>
            <person name="Meng A."/>
            <person name="Brown T."/>
            <person name="Cohen L."/>
        </authorList>
    </citation>
    <scope>NUCLEOTIDE SEQUENCE</scope>
    <source>
        <strain evidence="1">CCMP1510</strain>
    </source>
</reference>
<protein>
    <recommendedName>
        <fullName evidence="2">Glycosyl transferase family 1 domain-containing protein</fullName>
    </recommendedName>
</protein>
<dbReference type="EMBL" id="HBIJ01018412">
    <property type="protein sequence ID" value="CAE0371352.1"/>
    <property type="molecule type" value="Transcribed_RNA"/>
</dbReference>
<dbReference type="Gene3D" id="3.40.50.2000">
    <property type="entry name" value="Glycogen Phosphorylase B"/>
    <property type="match status" value="2"/>
</dbReference>
<evidence type="ECO:0000313" key="1">
    <source>
        <dbReference type="EMBL" id="CAE0371352.1"/>
    </source>
</evidence>
<sequence>MRDRADAPIFLIVVHGGSLWSGYWFHQGKISRGADRLLNAEERQQWKAVDAVVYPSLYMRRTMHALWGTTAAKSIVLSNIISSSPAKKIASSLAVVEKGGGGHIYQEQNDFFLYFVGLVSKRKGFDIFLDVVCHCVKYAPTNIRIRAVAFGVVSKRWAQRNRKPSCMISVDIRGAWDSELMWQHMITTRGLFLMTSRHENEPMELLESAIYSYPAISLATGGARQIISNSDVIVVDYVDTMKQKAIHAINNTNLYVPNLSNHVLSARGKWISFVDYLMLNPKSRLISQAVDDPSWILFDISINHTDSLALCSDIVEDWIVLYDSTAFMQVGDLTAKIYKAMSIIDIGRTDKIVPIVINKSGRRLATYEPYGLLQNHWDECKPSQPFAIRKQHYCNYLKNTLSKEEVEFSSRLTHFGVWFEAQDLRVRRVTDIWFVLTENVLFSKNCVRGDMNLFHTDHAPSSFFFRKHNSGEAIGHMCAPLMEEIWGNATKKPTICRKPPSSSNLSYDLFSPDNVQLSASANCGAWCLPSMVHPKIGWMLAASGGAWAEPRARGLPCWDPVEDLYSRDECRKFRPATLDFYEELMLTSSFYIQRTS</sequence>
<organism evidence="1">
    <name type="scientific">Aureoumbra lagunensis</name>
    <dbReference type="NCBI Taxonomy" id="44058"/>
    <lineage>
        <taxon>Eukaryota</taxon>
        <taxon>Sar</taxon>
        <taxon>Stramenopiles</taxon>
        <taxon>Ochrophyta</taxon>
        <taxon>Pelagophyceae</taxon>
        <taxon>Pelagomonadales</taxon>
        <taxon>Aureoumbra</taxon>
    </lineage>
</organism>
<dbReference type="AlphaFoldDB" id="A0A7S3K3A2"/>
<name>A0A7S3K3A2_9STRA</name>
<evidence type="ECO:0008006" key="2">
    <source>
        <dbReference type="Google" id="ProtNLM"/>
    </source>
</evidence>
<accession>A0A7S3K3A2</accession>
<gene>
    <name evidence="1" type="ORF">ALAG00032_LOCUS12134</name>
</gene>
<dbReference type="SUPFAM" id="SSF53756">
    <property type="entry name" value="UDP-Glycosyltransferase/glycogen phosphorylase"/>
    <property type="match status" value="1"/>
</dbReference>
<proteinExistence type="predicted"/>